<sequence>MGMIKATKEAKFDLPACPLPPPRGDELVLRQYAPMAEPAAAVVPANTVAYPVPPMAVYHICRVCLRPRSAKYHRENPILINCVPPPPGICKRCSKPKVVEIAEQVTSNKVNLGVSCLAPRETYITKGKLKEIEDEQLRREGKRQYIEKKEIQGKTVDPDIVYKVDRGREVSPSGSSSSDEIRSSPITLANLRSKVNSMAADLIDPNKSSASLMTSAVAHSKDHRGLLRVAPAAEPGSSNHCAYGEEKLAGQDYSLTEAAVRCIARDEIRRSMNAKNRLDSDPGHSPCGRVVPVESIASQAVEKNKGRVETDRRFSIHEICDKVSPTVSDKRTNTKTSVVQEPEGDTHETRVVVSRQTKSAGSNQAMGKEEVEVSVRDAKAASGRSTASSRTIKARVGAAPPTAEPCNKARFEIPGTLKEDNLTDIATQLKNAAAARSERTAASATRSRTKPEVITNPYTNDRYEIIGTLKEGKGLVDDDGDLMGAKDRFRKQNQTMVTEPRSESSSEQMFSRLEDPVPDQTTAMLKKEPSLDDKTVYGQTAIVAKTNEFEFDFPEKISVQKPDPKHGGYSVTTAYRRQGNGELTGKEKGIVFIDKNGKETIVDFADFDNGKPGKVKHVIPREEKTTLVTMQRRGRDDEGRDKEVDRAVQEGNIVRIRRRDAHGRESVKLIQPGDVKDELAWAPDWVHDWMKKGNANPDAEGEYLHIKRYVRPDHRDGRL</sequence>
<name>A0A6A7C436_9PEZI</name>
<feature type="compositionally biased region" description="Polar residues" evidence="1">
    <location>
        <begin position="354"/>
        <end position="365"/>
    </location>
</feature>
<feature type="compositionally biased region" description="Polar residues" evidence="1">
    <location>
        <begin position="492"/>
        <end position="509"/>
    </location>
</feature>
<organism evidence="2 3">
    <name type="scientific">Piedraia hortae CBS 480.64</name>
    <dbReference type="NCBI Taxonomy" id="1314780"/>
    <lineage>
        <taxon>Eukaryota</taxon>
        <taxon>Fungi</taxon>
        <taxon>Dikarya</taxon>
        <taxon>Ascomycota</taxon>
        <taxon>Pezizomycotina</taxon>
        <taxon>Dothideomycetes</taxon>
        <taxon>Dothideomycetidae</taxon>
        <taxon>Capnodiales</taxon>
        <taxon>Piedraiaceae</taxon>
        <taxon>Piedraia</taxon>
    </lineage>
</organism>
<feature type="region of interest" description="Disordered" evidence="1">
    <location>
        <begin position="327"/>
        <end position="407"/>
    </location>
</feature>
<dbReference type="AlphaFoldDB" id="A0A6A7C436"/>
<gene>
    <name evidence="2" type="ORF">K470DRAFT_263073</name>
</gene>
<protein>
    <submittedName>
        <fullName evidence="2">Uncharacterized protein</fullName>
    </submittedName>
</protein>
<dbReference type="OrthoDB" id="3642901at2759"/>
<accession>A0A6A7C436</accession>
<evidence type="ECO:0000313" key="2">
    <source>
        <dbReference type="EMBL" id="KAF2862220.1"/>
    </source>
</evidence>
<proteinExistence type="predicted"/>
<evidence type="ECO:0000313" key="3">
    <source>
        <dbReference type="Proteomes" id="UP000799421"/>
    </source>
</evidence>
<feature type="compositionally biased region" description="Low complexity" evidence="1">
    <location>
        <begin position="380"/>
        <end position="391"/>
    </location>
</feature>
<feature type="region of interest" description="Disordered" evidence="1">
    <location>
        <begin position="492"/>
        <end position="511"/>
    </location>
</feature>
<dbReference type="EMBL" id="MU005967">
    <property type="protein sequence ID" value="KAF2862220.1"/>
    <property type="molecule type" value="Genomic_DNA"/>
</dbReference>
<keyword evidence="3" id="KW-1185">Reference proteome</keyword>
<reference evidence="2" key="1">
    <citation type="journal article" date="2020" name="Stud. Mycol.">
        <title>101 Dothideomycetes genomes: a test case for predicting lifestyles and emergence of pathogens.</title>
        <authorList>
            <person name="Haridas S."/>
            <person name="Albert R."/>
            <person name="Binder M."/>
            <person name="Bloem J."/>
            <person name="Labutti K."/>
            <person name="Salamov A."/>
            <person name="Andreopoulos B."/>
            <person name="Baker S."/>
            <person name="Barry K."/>
            <person name="Bills G."/>
            <person name="Bluhm B."/>
            <person name="Cannon C."/>
            <person name="Castanera R."/>
            <person name="Culley D."/>
            <person name="Daum C."/>
            <person name="Ezra D."/>
            <person name="Gonzalez J."/>
            <person name="Henrissat B."/>
            <person name="Kuo A."/>
            <person name="Liang C."/>
            <person name="Lipzen A."/>
            <person name="Lutzoni F."/>
            <person name="Magnuson J."/>
            <person name="Mondo S."/>
            <person name="Nolan M."/>
            <person name="Ohm R."/>
            <person name="Pangilinan J."/>
            <person name="Park H.-J."/>
            <person name="Ramirez L."/>
            <person name="Alfaro M."/>
            <person name="Sun H."/>
            <person name="Tritt A."/>
            <person name="Yoshinaga Y."/>
            <person name="Zwiers L.-H."/>
            <person name="Turgeon B."/>
            <person name="Goodwin S."/>
            <person name="Spatafora J."/>
            <person name="Crous P."/>
            <person name="Grigoriev I."/>
        </authorList>
    </citation>
    <scope>NUCLEOTIDE SEQUENCE</scope>
    <source>
        <strain evidence="2">CBS 480.64</strain>
    </source>
</reference>
<feature type="compositionally biased region" description="Basic and acidic residues" evidence="1">
    <location>
        <begin position="367"/>
        <end position="379"/>
    </location>
</feature>
<dbReference type="Proteomes" id="UP000799421">
    <property type="component" value="Unassembled WGS sequence"/>
</dbReference>
<evidence type="ECO:0000256" key="1">
    <source>
        <dbReference type="SAM" id="MobiDB-lite"/>
    </source>
</evidence>